<feature type="transmembrane region" description="Helical" evidence="9">
    <location>
        <begin position="1633"/>
        <end position="1650"/>
    </location>
</feature>
<evidence type="ECO:0000256" key="2">
    <source>
        <dbReference type="ARBA" id="ARBA00007200"/>
    </source>
</evidence>
<evidence type="ECO:0000259" key="12">
    <source>
        <dbReference type="PROSITE" id="PS50095"/>
    </source>
</evidence>
<dbReference type="SUPFAM" id="SSF81324">
    <property type="entry name" value="Voltage-gated potassium channels"/>
    <property type="match status" value="1"/>
</dbReference>
<dbReference type="CDD" id="cd00057">
    <property type="entry name" value="FA58C"/>
    <property type="match status" value="1"/>
</dbReference>
<feature type="transmembrane region" description="Helical" evidence="9">
    <location>
        <begin position="2018"/>
        <end position="2037"/>
    </location>
</feature>
<dbReference type="PROSITE" id="PS50095">
    <property type="entry name" value="PLAT"/>
    <property type="match status" value="1"/>
</dbReference>
<dbReference type="InterPro" id="IPR001024">
    <property type="entry name" value="PLAT/LH2_dom"/>
</dbReference>
<organism evidence="13 14">
    <name type="scientific">Porites lobata</name>
    <dbReference type="NCBI Taxonomy" id="104759"/>
    <lineage>
        <taxon>Eukaryota</taxon>
        <taxon>Metazoa</taxon>
        <taxon>Cnidaria</taxon>
        <taxon>Anthozoa</taxon>
        <taxon>Hexacorallia</taxon>
        <taxon>Scleractinia</taxon>
        <taxon>Fungiina</taxon>
        <taxon>Poritidae</taxon>
        <taxon>Porites</taxon>
    </lineage>
</organism>
<name>A0ABN8P5E5_9CNID</name>
<feature type="domain" description="PLAT" evidence="12">
    <location>
        <begin position="1261"/>
        <end position="1380"/>
    </location>
</feature>
<feature type="transmembrane region" description="Helical" evidence="9">
    <location>
        <begin position="1190"/>
        <end position="1210"/>
    </location>
</feature>
<comment type="caution">
    <text evidence="8">Lacks conserved residue(s) required for the propagation of feature annotation.</text>
</comment>
<dbReference type="InterPro" id="IPR000082">
    <property type="entry name" value="SEA_dom"/>
</dbReference>
<dbReference type="Gene3D" id="2.60.220.50">
    <property type="match status" value="1"/>
</dbReference>
<dbReference type="InterPro" id="IPR046791">
    <property type="entry name" value="Polycystin_dom"/>
</dbReference>
<evidence type="ECO:0000259" key="11">
    <source>
        <dbReference type="PROSITE" id="PS50024"/>
    </source>
</evidence>
<evidence type="ECO:0000313" key="14">
    <source>
        <dbReference type="Proteomes" id="UP001159405"/>
    </source>
</evidence>
<dbReference type="SUPFAM" id="SSF49723">
    <property type="entry name" value="Lipase/lipooxygenase domain (PLAT/LH2 domain)"/>
    <property type="match status" value="1"/>
</dbReference>
<keyword evidence="5 9" id="KW-1133">Transmembrane helix</keyword>
<evidence type="ECO:0000256" key="8">
    <source>
        <dbReference type="PROSITE-ProRule" id="PRU00152"/>
    </source>
</evidence>
<dbReference type="Pfam" id="PF01477">
    <property type="entry name" value="PLAT"/>
    <property type="match status" value="1"/>
</dbReference>
<dbReference type="SUPFAM" id="SSF49785">
    <property type="entry name" value="Galactose-binding domain-like"/>
    <property type="match status" value="1"/>
</dbReference>
<feature type="domain" description="SEA" evidence="11">
    <location>
        <begin position="133"/>
        <end position="277"/>
    </location>
</feature>
<keyword evidence="4" id="KW-0732">Signal</keyword>
<dbReference type="InterPro" id="IPR000421">
    <property type="entry name" value="FA58C"/>
</dbReference>
<feature type="transmembrane region" description="Helical" evidence="9">
    <location>
        <begin position="1559"/>
        <end position="1582"/>
    </location>
</feature>
<dbReference type="InterPro" id="IPR002859">
    <property type="entry name" value="PKD/REJ-like"/>
</dbReference>
<dbReference type="SUPFAM" id="SSF82671">
    <property type="entry name" value="SEA domain"/>
    <property type="match status" value="1"/>
</dbReference>
<dbReference type="Pfam" id="PF00754">
    <property type="entry name" value="F5_F8_type_C"/>
    <property type="match status" value="1"/>
</dbReference>
<evidence type="ECO:0000256" key="1">
    <source>
        <dbReference type="ARBA" id="ARBA00004141"/>
    </source>
</evidence>
<proteinExistence type="inferred from homology"/>
<gene>
    <name evidence="13" type="ORF">PLOB_00037372</name>
</gene>
<dbReference type="SMART" id="SM00308">
    <property type="entry name" value="LH2"/>
    <property type="match status" value="1"/>
</dbReference>
<dbReference type="InterPro" id="IPR036392">
    <property type="entry name" value="PLAT/LH2_dom_sf"/>
</dbReference>
<dbReference type="PANTHER" id="PTHR10877:SF150">
    <property type="entry name" value="REJ DOMAIN-CONTAINING PROTEIN"/>
    <property type="match status" value="1"/>
</dbReference>
<dbReference type="Pfam" id="PF08016">
    <property type="entry name" value="PKD_channel"/>
    <property type="match status" value="1"/>
</dbReference>
<evidence type="ECO:0000313" key="13">
    <source>
        <dbReference type="EMBL" id="CAH3134455.1"/>
    </source>
</evidence>
<reference evidence="13 14" key="1">
    <citation type="submission" date="2022-05" db="EMBL/GenBank/DDBJ databases">
        <authorList>
            <consortium name="Genoscope - CEA"/>
            <person name="William W."/>
        </authorList>
    </citation>
    <scope>NUCLEOTIDE SEQUENCE [LARGE SCALE GENOMIC DNA]</scope>
</reference>
<dbReference type="PANTHER" id="PTHR10877">
    <property type="entry name" value="POLYCYSTIN FAMILY MEMBER"/>
    <property type="match status" value="1"/>
</dbReference>
<dbReference type="SMART" id="SM00231">
    <property type="entry name" value="FA58C"/>
    <property type="match status" value="1"/>
</dbReference>
<keyword evidence="6 9" id="KW-0472">Membrane</keyword>
<dbReference type="Gene3D" id="1.10.287.70">
    <property type="match status" value="1"/>
</dbReference>
<protein>
    <submittedName>
        <fullName evidence="13">Uncharacterized protein</fullName>
    </submittedName>
</protein>
<evidence type="ECO:0000256" key="3">
    <source>
        <dbReference type="ARBA" id="ARBA00022692"/>
    </source>
</evidence>
<dbReference type="SMART" id="SM00303">
    <property type="entry name" value="GPS"/>
    <property type="match status" value="1"/>
</dbReference>
<dbReference type="Gene3D" id="2.60.120.260">
    <property type="entry name" value="Galactose-binding domain-like"/>
    <property type="match status" value="1"/>
</dbReference>
<accession>A0ABN8P5E5</accession>
<dbReference type="InterPro" id="IPR000203">
    <property type="entry name" value="GPS"/>
</dbReference>
<dbReference type="InterPro" id="IPR036364">
    <property type="entry name" value="SEA_dom_sf"/>
</dbReference>
<dbReference type="PROSITE" id="PS50022">
    <property type="entry name" value="FA58C_3"/>
    <property type="match status" value="1"/>
</dbReference>
<comment type="similarity">
    <text evidence="2">Belongs to the polycystin family.</text>
</comment>
<feature type="transmembrane region" description="Helical" evidence="9">
    <location>
        <begin position="1893"/>
        <end position="1914"/>
    </location>
</feature>
<feature type="transmembrane region" description="Helical" evidence="9">
    <location>
        <begin position="1426"/>
        <end position="1444"/>
    </location>
</feature>
<dbReference type="InterPro" id="IPR013122">
    <property type="entry name" value="PKD1_2_channel"/>
</dbReference>
<evidence type="ECO:0000256" key="4">
    <source>
        <dbReference type="ARBA" id="ARBA00022729"/>
    </source>
</evidence>
<feature type="domain" description="F5/8 type C" evidence="10">
    <location>
        <begin position="1"/>
        <end position="134"/>
    </location>
</feature>
<dbReference type="InterPro" id="IPR046338">
    <property type="entry name" value="GAIN_dom_sf"/>
</dbReference>
<feature type="transmembrane region" description="Helical" evidence="9">
    <location>
        <begin position="2074"/>
        <end position="2104"/>
    </location>
</feature>
<dbReference type="Gene3D" id="2.60.60.20">
    <property type="entry name" value="PLAT/LH2 domain"/>
    <property type="match status" value="1"/>
</dbReference>
<feature type="transmembrane region" description="Helical" evidence="9">
    <location>
        <begin position="1980"/>
        <end position="1997"/>
    </location>
</feature>
<dbReference type="PROSITE" id="PS01285">
    <property type="entry name" value="FA58C_1"/>
    <property type="match status" value="1"/>
</dbReference>
<comment type="caution">
    <text evidence="13">The sequence shown here is derived from an EMBL/GenBank/DDBJ whole genome shotgun (WGS) entry which is preliminary data.</text>
</comment>
<feature type="transmembrane region" description="Helical" evidence="9">
    <location>
        <begin position="1464"/>
        <end position="1488"/>
    </location>
</feature>
<comment type="subcellular location">
    <subcellularLocation>
        <location evidence="1">Membrane</location>
        <topology evidence="1">Multi-pass membrane protein</topology>
    </subcellularLocation>
</comment>
<dbReference type="PRINTS" id="PR01433">
    <property type="entry name" value="POLYCYSTIN2"/>
</dbReference>
<dbReference type="InterPro" id="IPR003915">
    <property type="entry name" value="PKD_2"/>
</dbReference>
<dbReference type="InterPro" id="IPR008979">
    <property type="entry name" value="Galactose-bd-like_sf"/>
</dbReference>
<evidence type="ECO:0000256" key="9">
    <source>
        <dbReference type="SAM" id="Phobius"/>
    </source>
</evidence>
<keyword evidence="7" id="KW-0325">Glycoprotein</keyword>
<evidence type="ECO:0000256" key="5">
    <source>
        <dbReference type="ARBA" id="ARBA00022989"/>
    </source>
</evidence>
<feature type="transmembrane region" description="Helical" evidence="9">
    <location>
        <begin position="1512"/>
        <end position="1539"/>
    </location>
</feature>
<dbReference type="EMBL" id="CALNXK010000054">
    <property type="protein sequence ID" value="CAH3134455.1"/>
    <property type="molecule type" value="Genomic_DNA"/>
</dbReference>
<dbReference type="Pfam" id="PF02010">
    <property type="entry name" value="REJ"/>
    <property type="match status" value="1"/>
</dbReference>
<dbReference type="Pfam" id="PF20519">
    <property type="entry name" value="Polycystin_dom"/>
    <property type="match status" value="1"/>
</dbReference>
<dbReference type="Pfam" id="PF01825">
    <property type="entry name" value="GPS"/>
    <property type="match status" value="1"/>
</dbReference>
<dbReference type="InterPro" id="IPR051223">
    <property type="entry name" value="Polycystin"/>
</dbReference>
<dbReference type="Proteomes" id="UP001159405">
    <property type="component" value="Unassembled WGS sequence"/>
</dbReference>
<evidence type="ECO:0000259" key="10">
    <source>
        <dbReference type="PROSITE" id="PS50022"/>
    </source>
</evidence>
<sequence>MTASSTRQESNYRPAFGRLRDERGGGWCAQTNDSENDWLEVSLGDFYNICRVDTQGDAYGFAWTTAFKLNYSIDGIRWNVYKKDNGTQMEFYRQGNATTIDMHHLPKPIVARYIRFLPTNRHKHNCLRVEVYGTKAYHFNVWLTIPDKNFTVDLLNSTSDEYWQTETEVMNKFKYLLNGSDSDGFLLAELLRFGAQTRRSERPYLVELMADIIVFTTNCSVKDKLIEEIKFRKTMVHPFNDSLLEIVDTENCTCPLVYVNLNLTKDLQDLYLKLYDHMPRQQGVPFTASFSRLNCGLSATSRRWHIIRVYEPSKLFEKFLAYPFNRSNNSVKVRRSLEKDVFFYVSYVFRSRLQNRTIGYDYGYLRVKRDPPIASIFGSSDASKGDGNITLNGSLSYNPQQGGQLYFTWLCRRIYETFSAPYYSADRPNVTTNVLVVNVDKMEEGQTYVFELIITSGQKTFNASHQLTINLETKFFISCICNCGPTAVDPGKQTIVESHCTGHLCQNITLYEWHLFKLNLTDGSHYWKEVTDLDKRIKPPRNNPKIVLRGGGECSLEKNTDYKINASIEVNGKKNYSSLNETTFKTISPLSVPNNRCKVTPSVGVAYITNFTVDCAGWQDQCENRTFSYRYITSIGLVILESATPNHLISTSLPGGTDSNDFNVTIRVDIYGKDGANYTDKFIVKVKPSNTSKTSNVTETIDDLLKNGKFHDATTLAIYSLGSSDDQTKDKILSSMAEVSVTDISLATSLTNITVLATREREGIPLKTLEDTASILNNTIIFLRENAVKNKDLVEKSLGNNALEGLSNILEASPKVSGKQARGVTERALLLVDTLATALLSIETTGHKESVYNSHIMRMRLQRQTPANLGNKNFTSGDKEDGNVTFPSAEVLFGNGENELTSVGVQIVTFRENPYVWTDTSTLIKSSLLSLDLKRTNGLRLNVSNLSEPIKLFIPINESKKVERARDHLFVKSSGIRYHKIKLESVYDTAFIEIKPENDASLDVFVSAGVKPEPNNYTFKRQIPDDSDNSLCANFYLGTDFFNCAISPYMFSFSSNVTGDHYIGIRLGDDKNRPSKHDVLKSAVKSHVRQKRWWITLKEPPTTPIPKIVPKYDSRTDVNYSMSVKIGTCLYWAENKQDWTNEGCKVGSDELSENLQCICNHLSAFGGVAPNPIDFDTILETLEKGDPEDFVVLATVCMIFGIYFIGLVLARRADKNDKRKVVANVFITKSLHMDDHTSKRNTEIVDTPFQLHSTDDSSNKNVYHVSIATGMWINCGTSANVALIINGEQGSSGMISLTDPLARKKLFSRGSVNNFILALPNSLGNLTDILIWHDNKGSNPAWFLQEIVVTNQQTEEEWYFFANQWLSLDKRAGSVELYLEPRKRDRLVLFKPLCYGRTARNLSEGHIWISLFTRPPQNPFTRCQRLSCCLSLFLTAMATNAMFYEKGDSKTDDTFKFGPLVMSLTQVIIGIQSSLIAFPPNLLVALMFKNIRSSGEFYDTVERRKKPKNRGFLPPFFIYIAWLFCLAIAVTGATITVFYSLDWGGDRSNPWLTSILVSIFQDILINQPVKLVTFAIVLSLLIKKPTGHETVVGPSIFQSPKVKQIKATSTEDNKTEKEVCSKNWDMAQAFKEFASFLVLSIALMFVVYAAQDSSRYQFTNSTISLLGHFDKVDSKDSLWNWTENDLLPSLYNTKWYNGQPFEYKEGFISDKQTFMLGMPRLRQLRVKKDIRCPAVVMDEAVGDLYAGCRRSYSSDTKDRSSYGPKWTQLENSSHHETKTDFFPKPWEYQSSSEIDTLSHYAVERKYGGGGFVADLGYNIATASRVVRELKKYDWVDERTATVFIEFTLFNPSTSLFCNVRNAYEVLPTGQAVTSVDVRAISLYPSSNPRFKSFYEACQLFFLAVILIFVVIEIVKCVRERRYFRQVWNWVQLTPLLISIAAICVSFFKAEYTSKYVKRIQKNPFQTFSSDAITSLVDVETLLLSLAIFLITLKLLRLTRFNPHIGQMYGTLKTSARPIMSFSALFFVACVAFTQFLYLTFGPYLASFASFSKCLQVLLYAAIGKSIGNKKMHETFPVLAYFYVFLFFIAMVFVFINIFVAILVLPYEDVRKGKCGPQVEDAELGRLMYKTVLRKMISFPGKLLHAVKLLQKNSSKIVSRKKKSSGTFISFVHSVWKKERPDEIEEEENALVPPLVSPEHSDIEDSGDEVEYASLEDIKIQLTEILSELNSLNYAIINNKVEKPLATRSYLDQAGHR</sequence>
<keyword evidence="3 9" id="KW-0812">Transmembrane</keyword>
<evidence type="ECO:0000256" key="7">
    <source>
        <dbReference type="ARBA" id="ARBA00023180"/>
    </source>
</evidence>
<evidence type="ECO:0000256" key="6">
    <source>
        <dbReference type="ARBA" id="ARBA00023136"/>
    </source>
</evidence>
<keyword evidence="14" id="KW-1185">Reference proteome</keyword>
<dbReference type="PROSITE" id="PS50024">
    <property type="entry name" value="SEA"/>
    <property type="match status" value="1"/>
</dbReference>
<feature type="transmembrane region" description="Helical" evidence="9">
    <location>
        <begin position="1926"/>
        <end position="1947"/>
    </location>
</feature>